<protein>
    <submittedName>
        <fullName evidence="2">Uncharacterized protein</fullName>
    </submittedName>
</protein>
<evidence type="ECO:0000313" key="3">
    <source>
        <dbReference type="Proteomes" id="UP001374584"/>
    </source>
</evidence>
<feature type="transmembrane region" description="Helical" evidence="1">
    <location>
        <begin position="486"/>
        <end position="508"/>
    </location>
</feature>
<dbReference type="Proteomes" id="UP001374584">
    <property type="component" value="Unassembled WGS sequence"/>
</dbReference>
<organism evidence="2 3">
    <name type="scientific">Phaseolus coccineus</name>
    <name type="common">Scarlet runner bean</name>
    <name type="synonym">Phaseolus multiflorus</name>
    <dbReference type="NCBI Taxonomy" id="3886"/>
    <lineage>
        <taxon>Eukaryota</taxon>
        <taxon>Viridiplantae</taxon>
        <taxon>Streptophyta</taxon>
        <taxon>Embryophyta</taxon>
        <taxon>Tracheophyta</taxon>
        <taxon>Spermatophyta</taxon>
        <taxon>Magnoliopsida</taxon>
        <taxon>eudicotyledons</taxon>
        <taxon>Gunneridae</taxon>
        <taxon>Pentapetalae</taxon>
        <taxon>rosids</taxon>
        <taxon>fabids</taxon>
        <taxon>Fabales</taxon>
        <taxon>Fabaceae</taxon>
        <taxon>Papilionoideae</taxon>
        <taxon>50 kb inversion clade</taxon>
        <taxon>NPAAA clade</taxon>
        <taxon>indigoferoid/millettioid clade</taxon>
        <taxon>Phaseoleae</taxon>
        <taxon>Phaseolus</taxon>
    </lineage>
</organism>
<dbReference type="PANTHER" id="PTHR31170:SF20">
    <property type="entry name" value="DUF247 DOMAIN PROTEIN"/>
    <property type="match status" value="1"/>
</dbReference>
<keyword evidence="3" id="KW-1185">Reference proteome</keyword>
<dbReference type="InterPro" id="IPR004158">
    <property type="entry name" value="DUF247_pln"/>
</dbReference>
<sequence>MKLQRKFDFFFHSFLRAFTITSIKLNQISLVSALISLTWSFSISVAQSFPILSLQLKMAQADFSWMIPIEVMLGSLFHGQVQACSISRVTEELRGPNEAAFKPKEVSIGPLHRGITRHLQLMEETKWRYMREFLDRRGTEEQNRRSEQRLRECGTDILKLDKLIIASYGGNIESEPHELAKIMIVDGCFLLELLIRFGDFIRNINCINPNDPILQNQEKVVSVMNDITMLENQVPFIVLKKLYRKVFPDRSGIHNDHRVANIVRKAFGYPEVNNSGGVHVLHLMHLSTVEQTQQEGKRVKQELLRCATRLHAAGITIEAVDITDGHEWVDWFNFDISFSGSVLRIPPLCVKRTTEVRWRNLIAWEQSRIWIRCKYTSYALFFQGLVCCKHDIELLEEKGVIVNKARKSKEELLDMFNTISKGAEYMDSSYEGICDRLNKYRGGKIRSALKMVPIVTWHGCRRVYDFIVYYCKNWYRILIRDHIPTVWKFIGVLAAVALLVLTIMQTYYSSRTKN</sequence>
<name>A0AAN9WW86_PHACN</name>
<dbReference type="Pfam" id="PF03140">
    <property type="entry name" value="DUF247"/>
    <property type="match status" value="1"/>
</dbReference>
<evidence type="ECO:0000256" key="1">
    <source>
        <dbReference type="SAM" id="Phobius"/>
    </source>
</evidence>
<accession>A0AAN9WW86</accession>
<comment type="caution">
    <text evidence="2">The sequence shown here is derived from an EMBL/GenBank/DDBJ whole genome shotgun (WGS) entry which is preliminary data.</text>
</comment>
<keyword evidence="1" id="KW-0472">Membrane</keyword>
<gene>
    <name evidence="2" type="ORF">VNO80_01260</name>
</gene>
<dbReference type="AlphaFoldDB" id="A0AAN9WW86"/>
<dbReference type="PANTHER" id="PTHR31170">
    <property type="entry name" value="BNAC04G53230D PROTEIN"/>
    <property type="match status" value="1"/>
</dbReference>
<evidence type="ECO:0000313" key="2">
    <source>
        <dbReference type="EMBL" id="KAK7382409.1"/>
    </source>
</evidence>
<dbReference type="EMBL" id="JAYMYR010000001">
    <property type="protein sequence ID" value="KAK7382409.1"/>
    <property type="molecule type" value="Genomic_DNA"/>
</dbReference>
<keyword evidence="1" id="KW-0812">Transmembrane</keyword>
<keyword evidence="1" id="KW-1133">Transmembrane helix</keyword>
<reference evidence="2 3" key="1">
    <citation type="submission" date="2024-01" db="EMBL/GenBank/DDBJ databases">
        <title>The genomes of 5 underutilized Papilionoideae crops provide insights into root nodulation and disease resistanc.</title>
        <authorList>
            <person name="Jiang F."/>
        </authorList>
    </citation>
    <scope>NUCLEOTIDE SEQUENCE [LARGE SCALE GENOMIC DNA]</scope>
    <source>
        <strain evidence="2">JINMINGXINNONG_FW02</strain>
        <tissue evidence="2">Leaves</tissue>
    </source>
</reference>
<proteinExistence type="predicted"/>